<dbReference type="InterPro" id="IPR016024">
    <property type="entry name" value="ARM-type_fold"/>
</dbReference>
<keyword evidence="6" id="KW-0862">Zinc</keyword>
<dbReference type="CDD" id="cd23958">
    <property type="entry name" value="SCC2"/>
    <property type="match status" value="1"/>
</dbReference>
<dbReference type="CDD" id="cd15489">
    <property type="entry name" value="PHD_SF"/>
    <property type="match status" value="1"/>
</dbReference>
<evidence type="ECO:0000256" key="3">
    <source>
        <dbReference type="ARBA" id="ARBA00022723"/>
    </source>
</evidence>
<evidence type="ECO:0000256" key="9">
    <source>
        <dbReference type="PROSITE-ProRule" id="PRU00146"/>
    </source>
</evidence>
<dbReference type="Gene3D" id="3.30.40.10">
    <property type="entry name" value="Zinc/RING finger domain, C3HC4 (zinc finger)"/>
    <property type="match status" value="1"/>
</dbReference>
<feature type="region of interest" description="Disordered" evidence="11">
    <location>
        <begin position="1774"/>
        <end position="1825"/>
    </location>
</feature>
<keyword evidence="4 10" id="KW-0677">Repeat</keyword>
<proteinExistence type="inferred from homology"/>
<dbReference type="GO" id="GO:0090694">
    <property type="term" value="C:Scc2-Scc4 cohesin loading complex"/>
    <property type="evidence" value="ECO:0007669"/>
    <property type="project" value="TreeGrafter"/>
</dbReference>
<evidence type="ECO:0000313" key="13">
    <source>
        <dbReference type="EMBL" id="KAH7532713.1"/>
    </source>
</evidence>
<comment type="similarity">
    <text evidence="2 10">Belongs to the SCC2/Nipped-B family.</text>
</comment>
<evidence type="ECO:0000313" key="14">
    <source>
        <dbReference type="Proteomes" id="UP000813462"/>
    </source>
</evidence>
<accession>A0A978VHZ4</accession>
<dbReference type="GO" id="GO:0008270">
    <property type="term" value="F:zinc ion binding"/>
    <property type="evidence" value="ECO:0007669"/>
    <property type="project" value="UniProtKB-KW"/>
</dbReference>
<comment type="subcellular location">
    <subcellularLocation>
        <location evidence="1 10">Nucleus</location>
    </subcellularLocation>
</comment>
<dbReference type="GO" id="GO:0071169">
    <property type="term" value="P:establishment of protein localization to chromatin"/>
    <property type="evidence" value="ECO:0007669"/>
    <property type="project" value="TreeGrafter"/>
</dbReference>
<dbReference type="InterPro" id="IPR011989">
    <property type="entry name" value="ARM-like"/>
</dbReference>
<dbReference type="EMBL" id="JAEACU010000004">
    <property type="protein sequence ID" value="KAH7532713.1"/>
    <property type="molecule type" value="Genomic_DNA"/>
</dbReference>
<dbReference type="SUPFAM" id="SSF48371">
    <property type="entry name" value="ARM repeat"/>
    <property type="match status" value="1"/>
</dbReference>
<dbReference type="InterPro" id="IPR019787">
    <property type="entry name" value="Znf_PHD-finger"/>
</dbReference>
<evidence type="ECO:0000256" key="8">
    <source>
        <dbReference type="ARBA" id="ARBA00023306"/>
    </source>
</evidence>
<comment type="caution">
    <text evidence="13">The sequence shown here is derived from an EMBL/GenBank/DDBJ whole genome shotgun (WGS) entry which is preliminary data.</text>
</comment>
<feature type="domain" description="PHD-type" evidence="12">
    <location>
        <begin position="681"/>
        <end position="731"/>
    </location>
</feature>
<keyword evidence="8 10" id="KW-0131">Cell cycle</keyword>
<evidence type="ECO:0000259" key="12">
    <source>
        <dbReference type="PROSITE" id="PS50016"/>
    </source>
</evidence>
<sequence>MSYPAGSGSASWGPSHRGIGLSNTIHSEVAPCLPLPSLPVFCGASDQELRLFDEPSRNGLWSLNRPEVLAQSSRIADLLRETDVSYLNLHEDTSEVSYGLLEPLELHDEVLRYNPEAFECNTADFSVLIACSCSFVILGYFSGPIKEQFSGSAVLEKKPFEPSAPTTSHAQRDYYETHNHQLEHAISNDVSTTSSRKARVKKKVTEEIPSSLGPDPTELQDATIRSFSELVEDLCGRAEIFSDDRDEAEWLSLPLSDLRMLVNEIMSVRGKRLLHLVPVDILVRLLRVLDHQVHRAEGLSINECEHSDSDVVSSIFCGLESIHAALAVMAHNQMPKQLYKEEIIERILEFSRHQITDIMCAYDPSYRALHRPNENGALEVEEDEENDVEFGSASKKRRSNKTVKAKRSAAYNKVSASVNNILQKMCTILGLLKDLLLIERLSDSCILQLVKTSFTTFLVDNIQLLQLKAIGLICGIFYSYTQHRSYVIDELLQLLWKLPSSKRALRAYHLPDEEQRQIQMITALLIQLVHYSTNLPEALREAGIPVLEVSVDANYPTKCNEAATEACCLFWTRVLQRFASVKTQDASELKVMIENLVNDLLTTLNLPEYPASAPILEVLCVLLLQNAGLKSKDIAARSMAIDLLGTIAARLKRDAVLCSRDKFWILQELVSREGIDQSYQKDACSICLDRRVEKLFFVCQGCQRMFHADCMGVREHEVPNRSWYCQICICRKQLLVLQSYCKSQCKDDGKTDQNQSGKNAESFPITKVEIVQQLLLDYLQDSGSVDDVHLFVRWFYLCLWYKDDPKSHQKFTYYLARLKSKTIVRDSGTVSSLLTRDSVKKITLALGQNNSFSRGFDKILHLLLVSLRENSPVIRAKALRAVSIIVEADPEVLCDDRVRLAVEGRFCDSAISVREAALELVGRHIASHPDVGLKYFEKVAERIKDTGVSVRKRAIKIIRDMCTSNSNFSEFSSACIEIISRVGDDESSIQDLVCKTFYEFWFEEPSGMQTQFFGDGSSVPLEVAKRTEQIVEMLRRMPNHQLLVTVIKRNLALDFFPQSAKAVGINPVLLASVRKRCELMCKCLLERILQVEEMSSQEGEVHSLPYVLALHAFCVVDPTLCSPASDPSQFVVTLQPYLKSQVDNRVIAQLLESIIFIIDSVLPLLRKLPPNVVEELEQDLKHMIVRHSFLSVVHACIKCLCAVSKVAGKGATVVEYLIQLFFKRLDVQAVDNKQQVGRSLFCLGLLIRYGNSLLSKSSHKIVDVKSSLNLFKKYLLMDDFFLKARSLQALGFVLIARPEYMLEKDIGKILEVTLSSGSDIRIKMQALQNMYEYLLDAESQMGTDTNNNVVHYSVEGGQAVPVAAGAGDTNICGGIIQLYWDNILGRCLDSNEQVRQTALKIVEVVLRQGLVHPITCVPHLIALETDPLEVNSKLAHHLLMNMNEKYPAFFESRLGDGLQMSFLFIQSISANSEHVNAKLQSKAPGNVKGKSDAASLTQARLGVSRIYKLIRGNRVSRNKFMSSIVRKFDSPSWNESAVPFLMYCTEILALLPFTSPDEPLYLIYAINRIIQVRAGVLEAKLKALSVHLSQRVAPRENGIVKEDPSSYSFPYEMTSMDLSRTIHQEPASEAVSNHMSSVDLNGTTQEDLADQSVLNQNNMDGMGSGDSSGIISKDDELKIQADCVAAASLQLLLKLKRHLKIVYSLNDERCQAFSPNEPLKGEVISRQNIPFNIGEIRTQLPTTCQELGQIYQEFKNALREDAIDYSTYTANINKRKRPTPRKGRKAGQMTGGDEEDDDDDEDWSGGVRRLSNSGRRGPSTRSRLR</sequence>
<feature type="compositionally biased region" description="Basic residues" evidence="11">
    <location>
        <begin position="1774"/>
        <end position="1785"/>
    </location>
</feature>
<dbReference type="PANTHER" id="PTHR21704">
    <property type="entry name" value="NIPPED-B-LIKE PROTEIN DELANGIN SCC2-RELATED"/>
    <property type="match status" value="1"/>
</dbReference>
<evidence type="ECO:0000256" key="1">
    <source>
        <dbReference type="ARBA" id="ARBA00004123"/>
    </source>
</evidence>
<dbReference type="GO" id="GO:0034087">
    <property type="term" value="P:establishment of mitotic sister chromatid cohesion"/>
    <property type="evidence" value="ECO:0007669"/>
    <property type="project" value="TreeGrafter"/>
</dbReference>
<dbReference type="Proteomes" id="UP000813462">
    <property type="component" value="Unassembled WGS sequence"/>
</dbReference>
<gene>
    <name evidence="13" type="ORF">FEM48_Zijuj04G0051500</name>
</gene>
<evidence type="ECO:0000256" key="2">
    <source>
        <dbReference type="ARBA" id="ARBA00009252"/>
    </source>
</evidence>
<reference evidence="13" key="1">
    <citation type="journal article" date="2021" name="Front. Plant Sci.">
        <title>Chromosome-Scale Genome Assembly for Chinese Sour Jujube and Insights Into Its Genome Evolution and Domestication Signature.</title>
        <authorList>
            <person name="Shen L.-Y."/>
            <person name="Luo H."/>
            <person name="Wang X.-L."/>
            <person name="Wang X.-M."/>
            <person name="Qiu X.-J."/>
            <person name="Liu H."/>
            <person name="Zhou S.-S."/>
            <person name="Jia K.-H."/>
            <person name="Nie S."/>
            <person name="Bao Y.-T."/>
            <person name="Zhang R.-G."/>
            <person name="Yun Q.-Z."/>
            <person name="Chai Y.-H."/>
            <person name="Lu J.-Y."/>
            <person name="Li Y."/>
            <person name="Zhao S.-W."/>
            <person name="Mao J.-F."/>
            <person name="Jia S.-G."/>
            <person name="Mao Y.-M."/>
        </authorList>
    </citation>
    <scope>NUCLEOTIDE SEQUENCE</scope>
    <source>
        <strain evidence="13">AT0</strain>
        <tissue evidence="13">Leaf</tissue>
    </source>
</reference>
<dbReference type="GO" id="GO:0140588">
    <property type="term" value="P:chromatin looping"/>
    <property type="evidence" value="ECO:0007669"/>
    <property type="project" value="InterPro"/>
</dbReference>
<keyword evidence="3" id="KW-0479">Metal-binding</keyword>
<organism evidence="13 14">
    <name type="scientific">Ziziphus jujuba var. spinosa</name>
    <dbReference type="NCBI Taxonomy" id="714518"/>
    <lineage>
        <taxon>Eukaryota</taxon>
        <taxon>Viridiplantae</taxon>
        <taxon>Streptophyta</taxon>
        <taxon>Embryophyta</taxon>
        <taxon>Tracheophyta</taxon>
        <taxon>Spermatophyta</taxon>
        <taxon>Magnoliopsida</taxon>
        <taxon>eudicotyledons</taxon>
        <taxon>Gunneridae</taxon>
        <taxon>Pentapetalae</taxon>
        <taxon>rosids</taxon>
        <taxon>fabids</taxon>
        <taxon>Rosales</taxon>
        <taxon>Rhamnaceae</taxon>
        <taxon>Paliureae</taxon>
        <taxon>Ziziphus</taxon>
    </lineage>
</organism>
<dbReference type="InterPro" id="IPR011011">
    <property type="entry name" value="Znf_FYVE_PHD"/>
</dbReference>
<evidence type="ECO:0000256" key="11">
    <source>
        <dbReference type="SAM" id="MobiDB-lite"/>
    </source>
</evidence>
<dbReference type="GO" id="GO:1990414">
    <property type="term" value="P:replication-born double-strand break repair via sister chromatid exchange"/>
    <property type="evidence" value="ECO:0007669"/>
    <property type="project" value="TreeGrafter"/>
</dbReference>
<keyword evidence="7 10" id="KW-0539">Nucleus</keyword>
<dbReference type="InterPro" id="IPR033031">
    <property type="entry name" value="Scc2/Nipped-B"/>
</dbReference>
<feature type="compositionally biased region" description="Acidic residues" evidence="11">
    <location>
        <begin position="1792"/>
        <end position="1803"/>
    </location>
</feature>
<protein>
    <recommendedName>
        <fullName evidence="10">Sister chromatid cohesion protein</fullName>
    </recommendedName>
</protein>
<evidence type="ECO:0000256" key="6">
    <source>
        <dbReference type="ARBA" id="ARBA00022833"/>
    </source>
</evidence>
<dbReference type="Pfam" id="PF00628">
    <property type="entry name" value="PHD"/>
    <property type="match status" value="1"/>
</dbReference>
<dbReference type="InterPro" id="IPR019786">
    <property type="entry name" value="Zinc_finger_PHD-type_CS"/>
</dbReference>
<dbReference type="GO" id="GO:0003682">
    <property type="term" value="F:chromatin binding"/>
    <property type="evidence" value="ECO:0007669"/>
    <property type="project" value="TreeGrafter"/>
</dbReference>
<dbReference type="Pfam" id="PF12830">
    <property type="entry name" value="Nipped-B_C"/>
    <property type="match status" value="1"/>
</dbReference>
<dbReference type="PROSITE" id="PS50016">
    <property type="entry name" value="ZF_PHD_2"/>
    <property type="match status" value="1"/>
</dbReference>
<evidence type="ECO:0000256" key="7">
    <source>
        <dbReference type="ARBA" id="ARBA00023242"/>
    </source>
</evidence>
<keyword evidence="5 9" id="KW-0863">Zinc-finger</keyword>
<dbReference type="SMART" id="SM00249">
    <property type="entry name" value="PHD"/>
    <property type="match status" value="1"/>
</dbReference>
<evidence type="ECO:0000256" key="5">
    <source>
        <dbReference type="ARBA" id="ARBA00022771"/>
    </source>
</evidence>
<dbReference type="Gene3D" id="1.25.10.10">
    <property type="entry name" value="Leucine-rich Repeat Variant"/>
    <property type="match status" value="2"/>
</dbReference>
<dbReference type="GO" id="GO:0061775">
    <property type="term" value="F:cohesin loader activity"/>
    <property type="evidence" value="ECO:0007669"/>
    <property type="project" value="InterPro"/>
</dbReference>
<dbReference type="GO" id="GO:0010468">
    <property type="term" value="P:regulation of gene expression"/>
    <property type="evidence" value="ECO:0007669"/>
    <property type="project" value="InterPro"/>
</dbReference>
<dbReference type="SUPFAM" id="SSF57903">
    <property type="entry name" value="FYVE/PHD zinc finger"/>
    <property type="match status" value="1"/>
</dbReference>
<dbReference type="PANTHER" id="PTHR21704:SF18">
    <property type="entry name" value="NIPPED-B-LIKE PROTEIN"/>
    <property type="match status" value="1"/>
</dbReference>
<dbReference type="FunFam" id="1.25.10.10:FF:000999">
    <property type="entry name" value="Sister chromatid cohesion protein"/>
    <property type="match status" value="1"/>
</dbReference>
<dbReference type="Pfam" id="PF12765">
    <property type="entry name" value="Cohesin_HEAT"/>
    <property type="match status" value="1"/>
</dbReference>
<evidence type="ECO:0000256" key="4">
    <source>
        <dbReference type="ARBA" id="ARBA00022737"/>
    </source>
</evidence>
<dbReference type="InterPro" id="IPR001965">
    <property type="entry name" value="Znf_PHD"/>
</dbReference>
<dbReference type="InterPro" id="IPR024986">
    <property type="entry name" value="Nipped-B_C"/>
</dbReference>
<dbReference type="InterPro" id="IPR013083">
    <property type="entry name" value="Znf_RING/FYVE/PHD"/>
</dbReference>
<feature type="region of interest" description="Disordered" evidence="11">
    <location>
        <begin position="185"/>
        <end position="215"/>
    </location>
</feature>
<name>A0A978VHZ4_ZIZJJ</name>
<dbReference type="InterPro" id="IPR026003">
    <property type="entry name" value="Cohesin_HEAT"/>
</dbReference>
<dbReference type="PROSITE" id="PS01359">
    <property type="entry name" value="ZF_PHD_1"/>
    <property type="match status" value="1"/>
</dbReference>
<evidence type="ECO:0000256" key="10">
    <source>
        <dbReference type="RuleBase" id="RU364107"/>
    </source>
</evidence>